<evidence type="ECO:0000313" key="1">
    <source>
        <dbReference type="EMBL" id="CAG8800842.1"/>
    </source>
</evidence>
<organism evidence="1 2">
    <name type="scientific">Racocetra persica</name>
    <dbReference type="NCBI Taxonomy" id="160502"/>
    <lineage>
        <taxon>Eukaryota</taxon>
        <taxon>Fungi</taxon>
        <taxon>Fungi incertae sedis</taxon>
        <taxon>Mucoromycota</taxon>
        <taxon>Glomeromycotina</taxon>
        <taxon>Glomeromycetes</taxon>
        <taxon>Diversisporales</taxon>
        <taxon>Gigasporaceae</taxon>
        <taxon>Racocetra</taxon>
    </lineage>
</organism>
<comment type="caution">
    <text evidence="1">The sequence shown here is derived from an EMBL/GenBank/DDBJ whole genome shotgun (WGS) entry which is preliminary data.</text>
</comment>
<sequence>DHVLFNTFVTGSTNTLPEFPHPDKFISREEIVNRIKTMLTPQYGSNFYQVVSGSHGVGKSTIVCQAAKEVGRGVIYIDVPPNVTKFGDEFAKALNISFDEHISFTSALFRKIWGIPLGS</sequence>
<gene>
    <name evidence="1" type="ORF">RPERSI_LOCUS21000</name>
</gene>
<feature type="non-terminal residue" evidence="1">
    <location>
        <position position="1"/>
    </location>
</feature>
<dbReference type="Proteomes" id="UP000789920">
    <property type="component" value="Unassembled WGS sequence"/>
</dbReference>
<proteinExistence type="predicted"/>
<feature type="non-terminal residue" evidence="1">
    <location>
        <position position="119"/>
    </location>
</feature>
<keyword evidence="2" id="KW-1185">Reference proteome</keyword>
<reference evidence="1" key="1">
    <citation type="submission" date="2021-06" db="EMBL/GenBank/DDBJ databases">
        <authorList>
            <person name="Kallberg Y."/>
            <person name="Tangrot J."/>
            <person name="Rosling A."/>
        </authorList>
    </citation>
    <scope>NUCLEOTIDE SEQUENCE</scope>
    <source>
        <strain evidence="1">MA461A</strain>
    </source>
</reference>
<accession>A0ACA9RNL7</accession>
<dbReference type="EMBL" id="CAJVQC010060501">
    <property type="protein sequence ID" value="CAG8800842.1"/>
    <property type="molecule type" value="Genomic_DNA"/>
</dbReference>
<evidence type="ECO:0000313" key="2">
    <source>
        <dbReference type="Proteomes" id="UP000789920"/>
    </source>
</evidence>
<name>A0ACA9RNL7_9GLOM</name>
<protein>
    <submittedName>
        <fullName evidence="1">22811_t:CDS:1</fullName>
    </submittedName>
</protein>